<comment type="caution">
    <text evidence="2">The sequence shown here is derived from an EMBL/GenBank/DDBJ whole genome shotgun (WGS) entry which is preliminary data.</text>
</comment>
<gene>
    <name evidence="2" type="ORF">TM35_000011570</name>
</gene>
<dbReference type="PANTHER" id="PTHR14716">
    <property type="entry name" value="CILIA- AND FLAGELLA-ASSOCIATED PROTEIN 69"/>
    <property type="match status" value="1"/>
</dbReference>
<dbReference type="PANTHER" id="PTHR14716:SF0">
    <property type="entry name" value="CILIA- AND FLAGELLA-ASSOCIATED PROTEIN 69"/>
    <property type="match status" value="1"/>
</dbReference>
<dbReference type="OrthoDB" id="191673at2759"/>
<feature type="compositionally biased region" description="Polar residues" evidence="1">
    <location>
        <begin position="907"/>
        <end position="924"/>
    </location>
</feature>
<feature type="region of interest" description="Disordered" evidence="1">
    <location>
        <begin position="1"/>
        <end position="35"/>
    </location>
</feature>
<protein>
    <submittedName>
        <fullName evidence="2">Uncharacterized protein</fullName>
    </submittedName>
</protein>
<keyword evidence="3" id="KW-1185">Reference proteome</keyword>
<dbReference type="RefSeq" id="XP_028887346.1">
    <property type="nucleotide sequence ID" value="XM_029020838.1"/>
</dbReference>
<feature type="region of interest" description="Disordered" evidence="1">
    <location>
        <begin position="906"/>
        <end position="936"/>
    </location>
</feature>
<feature type="compositionally biased region" description="Basic and acidic residues" evidence="1">
    <location>
        <begin position="1197"/>
        <end position="1210"/>
    </location>
</feature>
<dbReference type="Proteomes" id="UP000192257">
    <property type="component" value="Unassembled WGS sequence"/>
</dbReference>
<feature type="compositionally biased region" description="Polar residues" evidence="1">
    <location>
        <begin position="181"/>
        <end position="195"/>
    </location>
</feature>
<accession>A0A1X0P9Z5</accession>
<feature type="compositionally biased region" description="Polar residues" evidence="1">
    <location>
        <begin position="372"/>
        <end position="387"/>
    </location>
</feature>
<dbReference type="InterPro" id="IPR048732">
    <property type="entry name" value="CFA69"/>
</dbReference>
<feature type="region of interest" description="Disordered" evidence="1">
    <location>
        <begin position="180"/>
        <end position="203"/>
    </location>
</feature>
<evidence type="ECO:0000256" key="1">
    <source>
        <dbReference type="SAM" id="MobiDB-lite"/>
    </source>
</evidence>
<reference evidence="2 3" key="1">
    <citation type="submission" date="2017-03" db="EMBL/GenBank/DDBJ databases">
        <title>An alternative strategy for trypanosome survival in the mammalian bloodstream revealed through genome and transcriptome analysis of the ubiquitous bovine parasite Trypanosoma (Megatrypanum) theileri.</title>
        <authorList>
            <person name="Kelly S."/>
            <person name="Ivens A."/>
            <person name="Mott A."/>
            <person name="O'Neill E."/>
            <person name="Emms D."/>
            <person name="Macleod O."/>
            <person name="Voorheis P."/>
            <person name="Matthews J."/>
            <person name="Matthews K."/>
            <person name="Carrington M."/>
        </authorList>
    </citation>
    <scope>NUCLEOTIDE SEQUENCE [LARGE SCALE GENOMIC DNA]</scope>
    <source>
        <strain evidence="2">Edinburgh</strain>
    </source>
</reference>
<organism evidence="2 3">
    <name type="scientific">Trypanosoma theileri</name>
    <dbReference type="NCBI Taxonomy" id="67003"/>
    <lineage>
        <taxon>Eukaryota</taxon>
        <taxon>Discoba</taxon>
        <taxon>Euglenozoa</taxon>
        <taxon>Kinetoplastea</taxon>
        <taxon>Metakinetoplastina</taxon>
        <taxon>Trypanosomatida</taxon>
        <taxon>Trypanosomatidae</taxon>
        <taxon>Trypanosoma</taxon>
    </lineage>
</organism>
<evidence type="ECO:0000313" key="3">
    <source>
        <dbReference type="Proteomes" id="UP000192257"/>
    </source>
</evidence>
<feature type="region of interest" description="Disordered" evidence="1">
    <location>
        <begin position="372"/>
        <end position="405"/>
    </location>
</feature>
<feature type="compositionally biased region" description="Basic and acidic residues" evidence="1">
    <location>
        <begin position="394"/>
        <end position="404"/>
    </location>
</feature>
<feature type="region of interest" description="Disordered" evidence="1">
    <location>
        <begin position="1184"/>
        <end position="1219"/>
    </location>
</feature>
<name>A0A1X0P9Z5_9TRYP</name>
<proteinExistence type="predicted"/>
<dbReference type="VEuPathDB" id="TriTrypDB:TM35_000011570"/>
<sequence length="1811" mass="201176">MPRNYAVIPSPTKGVSAKRQQQQQQQQQGETSPPVAELTVSCAMTEMRHYHSQSKRPAQDAQTYLQHRVEEIVSQIKSSSSAHHFLRHVVEIDELLRCDAPMGFTPTMVLAGIPDILFMLSRAVMQGYLLQPIEENSTTAQALTPIRRSPIAIINPKVKTTVIPLAEQRGVKTIHRPVASRGNSVRSTKGISLTGSSSNSSSVGDVAASTNVLSFLPPLVRLPTSPPNSNNVLPVSAAAATAAAAKTTNENGQRPKSVKQIQENTSTKNYVGEKATSVRKRKGGNPLSNALSETGMVILPKQVQSPTSTLREYDESNSLQSTPVLRDIPAALQALLYHCALPLVCLTPEDHRQRSAAVRILATAMASMLQVTPETMSQEWRSSSLKESNSEDNGSEKKNGEEKSISISQSKDVSFKIRHAALVSLHTLMTLIATEELTELNQHFSPRDRKRYNEAITEEYTDPSMTGNTNGIIVDLQLRRQQTQQKQPSLVEKGDEMSILTVSPQSDSASSGERVFRLTGLRQKNLQVPTNVHGNKNNTGPLSIYNDAVAVDVLSPLVDRWNELLHHCVPPNALLDSGRQLYRHPATIDAPSVYEMKEGEEEAKMSMVVVTNGGSRKRGISPIESLDGLTVIAPRVRMSEEDAKEIYLLLRVCLHLSTYKHHARYLVEIGNGNGETSVGLAVLLCLTIARCTEGDHCLPLCVECLWNLLEVVPQETVHSILYHVVNRDDDWESASLLHQKESTGKMLGSLSLLSATESLLQGFVQILLSGHRVRQREIRNDMVILLQMILNNSTATIQEQIKNLMESSDADIPSPLPRSTVNAINTIALTVFDLVCGPELRMIGSTAKMTRRPVEEFVRYHTVISPTTRVENMQFKLLAWRLLESFHSWQAARLALKNLSRRRKQQTKLSSSATTVTSEQNTNSAGGGGPSIDDSDHHNDDEDLLFDVCRCGFIDVLLLYIDTTCGDELVLAWTREELLTLQEEAWRLLLSLMESAASIKYSASAVKYQLCDSPTKMKATTTTITSSHNSVSSLPNAHMEFLIPASLSNADNVFVAADGIGCAVRYIRQATTADAERMVSLAVRVLSVISRTPAHLCKILASEAMNSISISSYGEPTPLLLNVAIHMVKSHLKRSLHREPILSKLEGTTTTTTTMTGTVTGRGGKGESNTGKIGMRLRKEIFQNTNTSSKHSSSSSHVEEGKKTVEEKQPYEITAKSSSSTEKNKRWYTQLRNDNNIEKYSLTVHSQDIINHCLLLMYNIAEGNSSTVSSVQQAFLSMGGVSLLLLLLRISLSQLVSSFVSSVSKVNEWDNELMSAVLHCVRAFILGNVAAEEEFVQEDGIHIFLSVVEFFAKLSQNEDETKPIEYNIEEDSNLSLLLSILADLLRECPQARDAFLQWSSLESQKIRDLDDDGFLNATQLLLRLWKEEPVTVPTWTEMCAIRGEAEYTRYDVQNLQEVKEAFEFAEQEQQEEVEGGKETVVKNNTDPSMISSKYKLNKTGEIPILRADWWGLQLIGLHGRETIINELQNRFNELQRNELMTEGYHLSPDLLKQEARKRLAETMCHVLGLHVKIYACFAAVGFDRLADVKATALERVKLLHVAALPSVCRDEVWGAIAEAVDLRSRAWIVPATGSSPDNKGVDSSKDDSVKRFAVIPILPDADQLVKVLLDVEARAHEMQHLVRVCTDMHTAQEDEDTRRFLLSRLRQSTDDPAVATLVQEARKTNEQKTFSGGIARSVLEHVMDRFPRQQDRTSYSVPCISANDITLSDNTIPLQMTMLEKKRKRDMMIRSSIRDYNHKSANVEISKSNTM</sequence>
<feature type="region of interest" description="Disordered" evidence="1">
    <location>
        <begin position="1152"/>
        <end position="1171"/>
    </location>
</feature>
<evidence type="ECO:0000313" key="2">
    <source>
        <dbReference type="EMBL" id="ORC93280.1"/>
    </source>
</evidence>
<dbReference type="GeneID" id="39980618"/>
<dbReference type="EMBL" id="NBCO01000001">
    <property type="protein sequence ID" value="ORC93280.1"/>
    <property type="molecule type" value="Genomic_DNA"/>
</dbReference>